<organism evidence="1 2">
    <name type="scientific">Araneus ventricosus</name>
    <name type="common">Orbweaver spider</name>
    <name type="synonym">Epeira ventricosa</name>
    <dbReference type="NCBI Taxonomy" id="182803"/>
    <lineage>
        <taxon>Eukaryota</taxon>
        <taxon>Metazoa</taxon>
        <taxon>Ecdysozoa</taxon>
        <taxon>Arthropoda</taxon>
        <taxon>Chelicerata</taxon>
        <taxon>Arachnida</taxon>
        <taxon>Araneae</taxon>
        <taxon>Araneomorphae</taxon>
        <taxon>Entelegynae</taxon>
        <taxon>Araneoidea</taxon>
        <taxon>Araneidae</taxon>
        <taxon>Araneus</taxon>
    </lineage>
</organism>
<sequence length="88" mass="10326">MENCSRWIKQEFLSRKNHIPILPTILFLSSGMLGTRRDRREDDFLRVTLNDEAIAMKTEYRFLMEQNNASNALDNLEKADAFLKKMSS</sequence>
<keyword evidence="2" id="KW-1185">Reference proteome</keyword>
<comment type="caution">
    <text evidence="1">The sequence shown here is derived from an EMBL/GenBank/DDBJ whole genome shotgun (WGS) entry which is preliminary data.</text>
</comment>
<reference evidence="1 2" key="1">
    <citation type="journal article" date="2019" name="Sci. Rep.">
        <title>Orb-weaving spider Araneus ventricosus genome elucidates the spidroin gene catalogue.</title>
        <authorList>
            <person name="Kono N."/>
            <person name="Nakamura H."/>
            <person name="Ohtoshi R."/>
            <person name="Moran D.A.P."/>
            <person name="Shinohara A."/>
            <person name="Yoshida Y."/>
            <person name="Fujiwara M."/>
            <person name="Mori M."/>
            <person name="Tomita M."/>
            <person name="Arakawa K."/>
        </authorList>
    </citation>
    <scope>NUCLEOTIDE SEQUENCE [LARGE SCALE GENOMIC DNA]</scope>
</reference>
<evidence type="ECO:0000313" key="2">
    <source>
        <dbReference type="Proteomes" id="UP000499080"/>
    </source>
</evidence>
<protein>
    <submittedName>
        <fullName evidence="1">Uncharacterized protein</fullName>
    </submittedName>
</protein>
<accession>A0A4Y2B0F6</accession>
<evidence type="ECO:0000313" key="1">
    <source>
        <dbReference type="EMBL" id="GBL85832.1"/>
    </source>
</evidence>
<dbReference type="Proteomes" id="UP000499080">
    <property type="component" value="Unassembled WGS sequence"/>
</dbReference>
<proteinExistence type="predicted"/>
<dbReference type="EMBL" id="BGPR01000045">
    <property type="protein sequence ID" value="GBL85832.1"/>
    <property type="molecule type" value="Genomic_DNA"/>
</dbReference>
<gene>
    <name evidence="1" type="ORF">AVEN_63165_1</name>
</gene>
<dbReference type="AlphaFoldDB" id="A0A4Y2B0F6"/>
<name>A0A4Y2B0F6_ARAVE</name>